<keyword evidence="6 8" id="KW-0406">Ion transport</keyword>
<evidence type="ECO:0000256" key="3">
    <source>
        <dbReference type="ARBA" id="ARBA00022741"/>
    </source>
</evidence>
<keyword evidence="2 8" id="KW-0813">Transport</keyword>
<evidence type="ECO:0000259" key="12">
    <source>
        <dbReference type="Pfam" id="PF22919"/>
    </source>
</evidence>
<dbReference type="AlphaFoldDB" id="A0A840AW14"/>
<dbReference type="HAMAP" id="MF_00309">
    <property type="entry name" value="ATP_synth_A_arch"/>
    <property type="match status" value="1"/>
</dbReference>
<evidence type="ECO:0000256" key="1">
    <source>
        <dbReference type="ARBA" id="ARBA00008936"/>
    </source>
</evidence>
<keyword evidence="8" id="KW-0066">ATP synthesis</keyword>
<feature type="domain" description="ATP synthase A/B type C-terminal" evidence="12">
    <location>
        <begin position="461"/>
        <end position="545"/>
    </location>
</feature>
<dbReference type="InterPro" id="IPR020003">
    <property type="entry name" value="ATPase_a/bsu_AS"/>
</dbReference>
<evidence type="ECO:0000256" key="5">
    <source>
        <dbReference type="ARBA" id="ARBA00022967"/>
    </source>
</evidence>
<organism evidence="13 14">
    <name type="scientific">Kaistia hirudinis</name>
    <dbReference type="NCBI Taxonomy" id="1293440"/>
    <lineage>
        <taxon>Bacteria</taxon>
        <taxon>Pseudomonadati</taxon>
        <taxon>Pseudomonadota</taxon>
        <taxon>Alphaproteobacteria</taxon>
        <taxon>Hyphomicrobiales</taxon>
        <taxon>Kaistiaceae</taxon>
        <taxon>Kaistia</taxon>
    </lineage>
</organism>
<keyword evidence="14" id="KW-1185">Reference proteome</keyword>
<dbReference type="Pfam" id="PF16886">
    <property type="entry name" value="ATP-synt_ab_Xtn"/>
    <property type="match status" value="1"/>
</dbReference>
<dbReference type="InterPro" id="IPR022878">
    <property type="entry name" value="V-ATPase_asu"/>
</dbReference>
<feature type="domain" description="ATPase F1/V1/A1 complex alpha/beta subunit N-terminal" evidence="10">
    <location>
        <begin position="44"/>
        <end position="80"/>
    </location>
</feature>
<comment type="catalytic activity">
    <reaction evidence="8">
        <text>ATP + H2O + 4 H(+)(in) = ADP + phosphate + 5 H(+)(out)</text>
        <dbReference type="Rhea" id="RHEA:57720"/>
        <dbReference type="ChEBI" id="CHEBI:15377"/>
        <dbReference type="ChEBI" id="CHEBI:15378"/>
        <dbReference type="ChEBI" id="CHEBI:30616"/>
        <dbReference type="ChEBI" id="CHEBI:43474"/>
        <dbReference type="ChEBI" id="CHEBI:456216"/>
        <dbReference type="EC" id="7.1.2.2"/>
    </reaction>
</comment>
<evidence type="ECO:0000259" key="10">
    <source>
        <dbReference type="Pfam" id="PF02874"/>
    </source>
</evidence>
<dbReference type="PANTHER" id="PTHR43607:SF1">
    <property type="entry name" value="H(+)-TRANSPORTING TWO-SECTOR ATPASE"/>
    <property type="match status" value="1"/>
</dbReference>
<dbReference type="InterPro" id="IPR004100">
    <property type="entry name" value="ATPase_F1/V1/A1_a/bsu_N"/>
</dbReference>
<comment type="similarity">
    <text evidence="1 8">Belongs to the ATPase alpha/beta chains family.</text>
</comment>
<dbReference type="Pfam" id="PF00006">
    <property type="entry name" value="ATP-synt_ab"/>
    <property type="match status" value="1"/>
</dbReference>
<dbReference type="EC" id="7.1.2.2" evidence="8"/>
<dbReference type="Gene3D" id="2.40.50.100">
    <property type="match status" value="1"/>
</dbReference>
<dbReference type="Gene3D" id="3.40.50.300">
    <property type="entry name" value="P-loop containing nucleotide triphosphate hydrolases"/>
    <property type="match status" value="1"/>
</dbReference>
<dbReference type="InterPro" id="IPR024034">
    <property type="entry name" value="ATPase_F1/V1_b/a_C"/>
</dbReference>
<dbReference type="InterPro" id="IPR055190">
    <property type="entry name" value="ATP-synt_VA_C"/>
</dbReference>
<dbReference type="RefSeq" id="WP_183400901.1">
    <property type="nucleotide sequence ID" value="NZ_JACIDS010000005.1"/>
</dbReference>
<keyword evidence="4 8" id="KW-0067">ATP-binding</keyword>
<evidence type="ECO:0000256" key="6">
    <source>
        <dbReference type="ARBA" id="ARBA00023065"/>
    </source>
</evidence>
<dbReference type="InterPro" id="IPR027417">
    <property type="entry name" value="P-loop_NTPase"/>
</dbReference>
<dbReference type="GO" id="GO:0046933">
    <property type="term" value="F:proton-transporting ATP synthase activity, rotational mechanism"/>
    <property type="evidence" value="ECO:0007669"/>
    <property type="project" value="UniProtKB-UniRule"/>
</dbReference>
<keyword evidence="8" id="KW-0375">Hydrogen ion transport</keyword>
<comment type="function">
    <text evidence="7 8">Produces ATP from ADP in the presence of a proton gradient across the membrane. The V-type alpha chain is a catalytic subunit.</text>
</comment>
<dbReference type="PROSITE" id="PS00152">
    <property type="entry name" value="ATPASE_ALPHA_BETA"/>
    <property type="match status" value="1"/>
</dbReference>
<dbReference type="SUPFAM" id="SSF47917">
    <property type="entry name" value="C-terminal domain of alpha and beta subunits of F1 ATP synthase"/>
    <property type="match status" value="1"/>
</dbReference>
<proteinExistence type="inferred from homology"/>
<dbReference type="SUPFAM" id="SSF52540">
    <property type="entry name" value="P-loop containing nucleoside triphosphate hydrolases"/>
    <property type="match status" value="1"/>
</dbReference>
<sequence length="598" mass="65199">MTAAPTARITAVQEDIVRLRLDDAQNGRLVKNEVIYIVPARAPDQRLKAEVLRVESDEADAQVFESTGGVGLGDRVEQSGRLLSVKLGPGLLGRVYDGLQNPLEALAVGHGVFLPRGVEAPGLDPAVKWSFTATRRSGDKVRGGDAIGTVPEGPITHKIMVPFDLDDTFEITWIRDGAVTVDEPVARLKAASGAEREIRLAQDWPVREPLPRRIIRAGFSQRRFPDSPMITKQRIVDVFFPIAQGGAACIPGPFGAGKTVLLNLIARHSDVDVVVLVACGERAGEVVETITEFPRLKDPRTGGSLMDRTVIICNTSSMPVASREASIYTGIAIGEYYRQMGLRTLVIADSTSRWAQAMRETSGRLEEIPGEEAFPAYLDSSIKSVYERAGVVETNDGSVGALTIIGSVSPAGGNFEEPVTQSTLAAVTCFLGLSYDRAYKRFYPAIDPLLSWSRYRGQLAAWTAKNLAPDWTERVDAMTALLQRGDEVARMEQVTGEEGISLEDFVAAEAARFLDMVFLQQDAFDDIDQAAPIERQQAMFDRVHHLATRRYAFADKEAARQHFTKLAGLFKNLNYAAPGSGDEARLIADLEALDKSAP</sequence>
<keyword evidence="3 8" id="KW-0547">Nucleotide-binding</keyword>
<dbReference type="InterPro" id="IPR000194">
    <property type="entry name" value="ATPase_F1/V1/A1_a/bsu_nucl-bd"/>
</dbReference>
<evidence type="ECO:0000313" key="14">
    <source>
        <dbReference type="Proteomes" id="UP000553963"/>
    </source>
</evidence>
<dbReference type="GO" id="GO:0042777">
    <property type="term" value="P:proton motive force-driven plasma membrane ATP synthesis"/>
    <property type="evidence" value="ECO:0007669"/>
    <property type="project" value="UniProtKB-UniRule"/>
</dbReference>
<evidence type="ECO:0000259" key="9">
    <source>
        <dbReference type="Pfam" id="PF00006"/>
    </source>
</evidence>
<dbReference type="PANTHER" id="PTHR43607">
    <property type="entry name" value="V-TYPE PROTON ATPASE CATALYTIC SUBUNIT A"/>
    <property type="match status" value="1"/>
</dbReference>
<evidence type="ECO:0000256" key="4">
    <source>
        <dbReference type="ARBA" id="ARBA00022840"/>
    </source>
</evidence>
<dbReference type="GO" id="GO:0046961">
    <property type="term" value="F:proton-transporting ATPase activity, rotational mechanism"/>
    <property type="evidence" value="ECO:0007669"/>
    <property type="project" value="InterPro"/>
</dbReference>
<dbReference type="InterPro" id="IPR031686">
    <property type="entry name" value="ATP-synth_a_Xtn"/>
</dbReference>
<dbReference type="Gene3D" id="2.30.30.650">
    <property type="match status" value="1"/>
</dbReference>
<accession>A0A840AW14</accession>
<dbReference type="Gene3D" id="1.10.1140.10">
    <property type="entry name" value="Bovine Mitochondrial F1-atpase, Atp Synthase Beta Chain, Chain D, domain 3"/>
    <property type="match status" value="1"/>
</dbReference>
<reference evidence="13 14" key="1">
    <citation type="submission" date="2020-08" db="EMBL/GenBank/DDBJ databases">
        <title>Genomic Encyclopedia of Type Strains, Phase IV (KMG-IV): sequencing the most valuable type-strain genomes for metagenomic binning, comparative biology and taxonomic classification.</title>
        <authorList>
            <person name="Goeker M."/>
        </authorList>
    </citation>
    <scope>NUCLEOTIDE SEQUENCE [LARGE SCALE GENOMIC DNA]</scope>
    <source>
        <strain evidence="13 14">DSM 25966</strain>
    </source>
</reference>
<name>A0A840AW14_9HYPH</name>
<feature type="binding site" evidence="8">
    <location>
        <begin position="252"/>
        <end position="259"/>
    </location>
    <ligand>
        <name>ATP</name>
        <dbReference type="ChEBI" id="CHEBI:30616"/>
    </ligand>
</feature>
<gene>
    <name evidence="8" type="primary">atpA</name>
    <name evidence="13" type="ORF">GGR25_004331</name>
</gene>
<evidence type="ECO:0000259" key="11">
    <source>
        <dbReference type="Pfam" id="PF16886"/>
    </source>
</evidence>
<comment type="caution">
    <text evidence="13">The sequence shown here is derived from an EMBL/GenBank/DDBJ whole genome shotgun (WGS) entry which is preliminary data.</text>
</comment>
<feature type="domain" description="ATPase F1/V1/A1 complex alpha/beta subunit nucleotide-binding" evidence="9">
    <location>
        <begin position="234"/>
        <end position="453"/>
    </location>
</feature>
<keyword evidence="5 8" id="KW-1278">Translocase</keyword>
<dbReference type="Proteomes" id="UP000553963">
    <property type="component" value="Unassembled WGS sequence"/>
</dbReference>
<dbReference type="Pfam" id="PF02874">
    <property type="entry name" value="ATP-synt_ab_N"/>
    <property type="match status" value="1"/>
</dbReference>
<dbReference type="NCBIfam" id="NF003220">
    <property type="entry name" value="PRK04192.1"/>
    <property type="match status" value="1"/>
</dbReference>
<dbReference type="CDD" id="cd01134">
    <property type="entry name" value="V_A-ATPase_A"/>
    <property type="match status" value="1"/>
</dbReference>
<dbReference type="GO" id="GO:0005524">
    <property type="term" value="F:ATP binding"/>
    <property type="evidence" value="ECO:0007669"/>
    <property type="project" value="UniProtKB-UniRule"/>
</dbReference>
<evidence type="ECO:0000256" key="7">
    <source>
        <dbReference type="ARBA" id="ARBA00054855"/>
    </source>
</evidence>
<evidence type="ECO:0000256" key="8">
    <source>
        <dbReference type="HAMAP-Rule" id="MF_00309"/>
    </source>
</evidence>
<dbReference type="Pfam" id="PF22919">
    <property type="entry name" value="ATP-synt_VA_C"/>
    <property type="match status" value="1"/>
</dbReference>
<dbReference type="EMBL" id="JACIDS010000005">
    <property type="protein sequence ID" value="MBB3933267.1"/>
    <property type="molecule type" value="Genomic_DNA"/>
</dbReference>
<evidence type="ECO:0000313" key="13">
    <source>
        <dbReference type="EMBL" id="MBB3933267.1"/>
    </source>
</evidence>
<protein>
    <recommendedName>
        <fullName evidence="8">V-type ATP synthase alpha chain</fullName>
        <ecNumber evidence="8">7.1.2.2</ecNumber>
    </recommendedName>
    <alternativeName>
        <fullName evidence="8">V-ATPase subunit A</fullName>
    </alternativeName>
</protein>
<feature type="domain" description="ATPsynthase alpha/beta subunit barrel-sandwich" evidence="11">
    <location>
        <begin position="121"/>
        <end position="207"/>
    </location>
</feature>
<evidence type="ECO:0000256" key="2">
    <source>
        <dbReference type="ARBA" id="ARBA00022448"/>
    </source>
</evidence>